<dbReference type="CDD" id="cd03801">
    <property type="entry name" value="GT4_PimA-like"/>
    <property type="match status" value="1"/>
</dbReference>
<proteinExistence type="predicted"/>
<dbReference type="Proteomes" id="UP000199032">
    <property type="component" value="Unassembled WGS sequence"/>
</dbReference>
<dbReference type="EMBL" id="CZQA01000015">
    <property type="protein sequence ID" value="CUS39776.1"/>
    <property type="molecule type" value="Genomic_DNA"/>
</dbReference>
<name>A0A0S4LT35_9BACT</name>
<feature type="domain" description="Glycosyl transferase family 1" evidence="1">
    <location>
        <begin position="227"/>
        <end position="387"/>
    </location>
</feature>
<dbReference type="Gene3D" id="3.40.50.2000">
    <property type="entry name" value="Glycogen Phosphorylase B"/>
    <property type="match status" value="4"/>
</dbReference>
<dbReference type="OrthoDB" id="503519at2"/>
<evidence type="ECO:0000313" key="3">
    <source>
        <dbReference type="Proteomes" id="UP000199032"/>
    </source>
</evidence>
<protein>
    <submittedName>
        <fullName evidence="2">Amylovoran biosynthesis glycosyltransferase AmsK (Modular protein)</fullName>
        <ecNumber evidence="2">2.4.-.-</ecNumber>
    </submittedName>
</protein>
<sequence length="880" mass="98153">MLSQPSTKTIGYLVKVFPKVSETFILQEVLDLEALGLDLSVFALEPPTDPVTHDLVGQVRASVTYLPRSLGTLRHNPLWAHLRLFIISPRRYVSTVQFWRRSTEQPSWPKFLQAGSLAVALLNQRIGHLHVHFANAPTSVAELAHRLTDIPYSMTCHAKDIFLTPPATLQRKMHHAEFVITCTEDNRQYLQRLSDNGTPLLRLYHGLNLARFDRLQHDHPTAPSAIPAIISVARFREKKGLLTLIHACHLLNIRGYRFHCCIVGFGPLQSAMEALIQEFHLEHLVMLMGQQPLEEVVGLYQRADIFALPCQVAQDGDRDGIPNVLMEAMACRLPVVTTGVSGIPELVRHDHNGLLVPQRDPEALALALAHLLDNPAIRQRLGQAGRETIEQHFSSGYASHHLKALFLTGTAPTDAALSQPVEPFSNPDQDKIATHSSDSAIGYILKGFPRRSEAFINNEILLLEQMGLQLRLFSAFQGETNCTGPHGKALISPLTYLPEDSEKTDSGFLSWLIANLPRYCSSHARLIRTVPRRYLHAAWEAWILSLSYRSSFFSWPKKVFYKDFIRAGAIADCVLVSGNIRHLHAHFCHGATTMAMFASMLSDLPFSFTAHAKDIYLPKLNPGDLLSLKLRRAKFVVTCTAANHHHLRGVSPQSAPIHTIYHGVDTTRFAPAIDRETLAIPTILSVGRFVEKKGFPFLIEACRLIHEHGIPFRCRIVGEPDEQTDVVQDLIRRYGLEEVISIEPGVTQDALRAIYQEATVFVLPCHIVDNGDRDGIPNVLAEAMASGVPVISTLVSGIPEIIEDRRNGLLVAPRDPVALAKAIEELLVDSNFRNSLAHAGRETMCRLFDSNQTTKQLFDLFRMETVGTTTNHQETHAACH</sequence>
<dbReference type="EC" id="2.4.-.-" evidence="2"/>
<accession>A0A0S4LT35</accession>
<dbReference type="InterPro" id="IPR001296">
    <property type="entry name" value="Glyco_trans_1"/>
</dbReference>
<evidence type="ECO:0000259" key="1">
    <source>
        <dbReference type="Pfam" id="PF00534"/>
    </source>
</evidence>
<keyword evidence="2" id="KW-0808">Transferase</keyword>
<dbReference type="GO" id="GO:0016757">
    <property type="term" value="F:glycosyltransferase activity"/>
    <property type="evidence" value="ECO:0007669"/>
    <property type="project" value="UniProtKB-KW"/>
</dbReference>
<gene>
    <name evidence="2" type="ORF">COMA1_90052</name>
</gene>
<keyword evidence="2" id="KW-0328">Glycosyltransferase</keyword>
<keyword evidence="3" id="KW-1185">Reference proteome</keyword>
<dbReference type="STRING" id="1742972.COMA1_90052"/>
<dbReference type="RefSeq" id="WP_090751366.1">
    <property type="nucleotide sequence ID" value="NZ_CZQA01000015.1"/>
</dbReference>
<dbReference type="Pfam" id="PF13692">
    <property type="entry name" value="Glyco_trans_1_4"/>
    <property type="match status" value="1"/>
</dbReference>
<dbReference type="Pfam" id="PF00534">
    <property type="entry name" value="Glycos_transf_1"/>
    <property type="match status" value="1"/>
</dbReference>
<organism evidence="2 3">
    <name type="scientific">Candidatus Nitrospira nitrosa</name>
    <dbReference type="NCBI Taxonomy" id="1742972"/>
    <lineage>
        <taxon>Bacteria</taxon>
        <taxon>Pseudomonadati</taxon>
        <taxon>Nitrospirota</taxon>
        <taxon>Nitrospiria</taxon>
        <taxon>Nitrospirales</taxon>
        <taxon>Nitrospiraceae</taxon>
        <taxon>Nitrospira</taxon>
    </lineage>
</organism>
<dbReference type="PANTHER" id="PTHR12526">
    <property type="entry name" value="GLYCOSYLTRANSFERASE"/>
    <property type="match status" value="1"/>
</dbReference>
<dbReference type="AlphaFoldDB" id="A0A0S4LT35"/>
<dbReference type="SUPFAM" id="SSF53756">
    <property type="entry name" value="UDP-Glycosyltransferase/glycogen phosphorylase"/>
    <property type="match status" value="2"/>
</dbReference>
<evidence type="ECO:0000313" key="2">
    <source>
        <dbReference type="EMBL" id="CUS39776.1"/>
    </source>
</evidence>
<reference evidence="2 3" key="1">
    <citation type="submission" date="2015-10" db="EMBL/GenBank/DDBJ databases">
        <authorList>
            <person name="Gilbert D.G."/>
        </authorList>
    </citation>
    <scope>NUCLEOTIDE SEQUENCE [LARGE SCALE GENOMIC DNA]</scope>
    <source>
        <strain evidence="2">COMA1</strain>
    </source>
</reference>